<dbReference type="RefSeq" id="WP_131893874.1">
    <property type="nucleotide sequence ID" value="NZ_SMKZ01000011.1"/>
</dbReference>
<keyword evidence="2" id="KW-0560">Oxidoreductase</keyword>
<keyword evidence="4" id="KW-1185">Reference proteome</keyword>
<dbReference type="PRINTS" id="PR00080">
    <property type="entry name" value="SDRFAMILY"/>
</dbReference>
<evidence type="ECO:0000256" key="2">
    <source>
        <dbReference type="ARBA" id="ARBA00023002"/>
    </source>
</evidence>
<dbReference type="SUPFAM" id="SSF51735">
    <property type="entry name" value="NAD(P)-binding Rossmann-fold domains"/>
    <property type="match status" value="1"/>
</dbReference>
<dbReference type="Pfam" id="PF13561">
    <property type="entry name" value="adh_short_C2"/>
    <property type="match status" value="1"/>
</dbReference>
<name>A0A4R5DH34_9ACTN</name>
<dbReference type="PANTHER" id="PTHR24321:SF8">
    <property type="entry name" value="ESTRADIOL 17-BETA-DEHYDROGENASE 8-RELATED"/>
    <property type="match status" value="1"/>
</dbReference>
<accession>A0A4R5DH34</accession>
<protein>
    <submittedName>
        <fullName evidence="3">SDR family oxidoreductase</fullName>
    </submittedName>
</protein>
<comment type="caution">
    <text evidence="3">The sequence shown here is derived from an EMBL/GenBank/DDBJ whole genome shotgun (WGS) entry which is preliminary data.</text>
</comment>
<dbReference type="InterPro" id="IPR036291">
    <property type="entry name" value="NAD(P)-bd_dom_sf"/>
</dbReference>
<dbReference type="PROSITE" id="PS00061">
    <property type="entry name" value="ADH_SHORT"/>
    <property type="match status" value="1"/>
</dbReference>
<evidence type="ECO:0000313" key="4">
    <source>
        <dbReference type="Proteomes" id="UP000294739"/>
    </source>
</evidence>
<evidence type="ECO:0000256" key="1">
    <source>
        <dbReference type="ARBA" id="ARBA00006484"/>
    </source>
</evidence>
<proteinExistence type="inferred from homology"/>
<dbReference type="CDD" id="cd05233">
    <property type="entry name" value="SDR_c"/>
    <property type="match status" value="1"/>
</dbReference>
<reference evidence="3 4" key="1">
    <citation type="submission" date="2019-03" db="EMBL/GenBank/DDBJ databases">
        <title>Draft genome sequences of novel Actinobacteria.</title>
        <authorList>
            <person name="Sahin N."/>
            <person name="Ay H."/>
            <person name="Saygin H."/>
        </authorList>
    </citation>
    <scope>NUCLEOTIDE SEQUENCE [LARGE SCALE GENOMIC DNA]</scope>
    <source>
        <strain evidence="3 4">5K138</strain>
    </source>
</reference>
<evidence type="ECO:0000313" key="3">
    <source>
        <dbReference type="EMBL" id="TDE11164.1"/>
    </source>
</evidence>
<dbReference type="Gene3D" id="3.40.50.720">
    <property type="entry name" value="NAD(P)-binding Rossmann-like Domain"/>
    <property type="match status" value="1"/>
</dbReference>
<dbReference type="InterPro" id="IPR020904">
    <property type="entry name" value="Sc_DH/Rdtase_CS"/>
</dbReference>
<gene>
    <name evidence="3" type="ORF">E1269_09835</name>
</gene>
<dbReference type="InterPro" id="IPR002347">
    <property type="entry name" value="SDR_fam"/>
</dbReference>
<dbReference type="FunFam" id="3.40.50.720:FF:000084">
    <property type="entry name" value="Short-chain dehydrogenase reductase"/>
    <property type="match status" value="1"/>
</dbReference>
<dbReference type="PRINTS" id="PR00081">
    <property type="entry name" value="GDHRDH"/>
</dbReference>
<dbReference type="OrthoDB" id="9809287at2"/>
<dbReference type="PANTHER" id="PTHR24321">
    <property type="entry name" value="DEHYDROGENASES, SHORT CHAIN"/>
    <property type="match status" value="1"/>
</dbReference>
<dbReference type="GO" id="GO:0016491">
    <property type="term" value="F:oxidoreductase activity"/>
    <property type="evidence" value="ECO:0007669"/>
    <property type="project" value="UniProtKB-KW"/>
</dbReference>
<comment type="similarity">
    <text evidence="1">Belongs to the short-chain dehydrogenases/reductases (SDR) family.</text>
</comment>
<dbReference type="Proteomes" id="UP000294739">
    <property type="component" value="Unassembled WGS sequence"/>
</dbReference>
<organism evidence="3 4">
    <name type="scientific">Jiangella asiatica</name>
    <dbReference type="NCBI Taxonomy" id="2530372"/>
    <lineage>
        <taxon>Bacteria</taxon>
        <taxon>Bacillati</taxon>
        <taxon>Actinomycetota</taxon>
        <taxon>Actinomycetes</taxon>
        <taxon>Jiangellales</taxon>
        <taxon>Jiangellaceae</taxon>
        <taxon>Jiangella</taxon>
    </lineage>
</organism>
<sequence length="275" mass="28845">MEWRGRVGVVSGAASGIGRATAHELASRGAHVAMIDVDQAALEEAGAVIRDSGYDVTTVALDVSDRPAVGAALASVAQRHGRLDTVVNCAVNFLARGVDVTPDEWDRVLRVNVGGISNVVQEARPYLAGTEGAAVVNTASISAHIAQPRRWTYNTSKAAIVGLTRCMAMDLAPDGIRVNVVSPGWIWTAEVSKAADGDRERWEPVWGRYHLLRRLGEPEEVAKAIVFLCSSEASFITGTELMVDGGYSAMGPEGLGETSTFAGNAAQVTADGSGA</sequence>
<dbReference type="InParanoid" id="A0A4R5DH34"/>
<dbReference type="EMBL" id="SMKZ01000011">
    <property type="protein sequence ID" value="TDE11164.1"/>
    <property type="molecule type" value="Genomic_DNA"/>
</dbReference>
<dbReference type="AlphaFoldDB" id="A0A4R5DH34"/>